<dbReference type="Proteomes" id="UP000054826">
    <property type="component" value="Unassembled WGS sequence"/>
</dbReference>
<organism evidence="4 8">
    <name type="scientific">Trichinella pseudospiralis</name>
    <name type="common">Parasitic roundworm</name>
    <dbReference type="NCBI Taxonomy" id="6337"/>
    <lineage>
        <taxon>Eukaryota</taxon>
        <taxon>Metazoa</taxon>
        <taxon>Ecdysozoa</taxon>
        <taxon>Nematoda</taxon>
        <taxon>Enoplea</taxon>
        <taxon>Dorylaimia</taxon>
        <taxon>Trichinellida</taxon>
        <taxon>Trichinellidae</taxon>
        <taxon>Trichinella</taxon>
    </lineage>
</organism>
<feature type="signal peptide" evidence="1">
    <location>
        <begin position="1"/>
        <end position="21"/>
    </location>
</feature>
<gene>
    <name evidence="3" type="ORF">T4A_4712</name>
    <name evidence="5" type="ORF">T4C_12720</name>
    <name evidence="4" type="ORF">T4D_7736</name>
    <name evidence="2" type="ORF">T4E_12351</name>
</gene>
<name>A0A0V1FVZ1_TRIPS</name>
<accession>A0A0V1FVZ1</accession>
<dbReference type="EMBL" id="JYDT01000024">
    <property type="protein sequence ID" value="KRY90184.1"/>
    <property type="molecule type" value="Genomic_DNA"/>
</dbReference>
<reference evidence="6 7" key="1">
    <citation type="submission" date="2015-01" db="EMBL/GenBank/DDBJ databases">
        <title>Evolution of Trichinella species and genotypes.</title>
        <authorList>
            <person name="Korhonen P.K."/>
            <person name="Edoardo P."/>
            <person name="Giuseppe L.R."/>
            <person name="Gasser R.B."/>
        </authorList>
    </citation>
    <scope>NUCLEOTIDE SEQUENCE [LARGE SCALE GENOMIC DNA]</scope>
    <source>
        <strain evidence="3">ISS13</strain>
        <strain evidence="2">ISS141</strain>
        <strain evidence="5">ISS176</strain>
        <strain evidence="4">ISS470</strain>
    </source>
</reference>
<dbReference type="AlphaFoldDB" id="A0A0V1FVZ1"/>
<dbReference type="SUPFAM" id="SSF54403">
    <property type="entry name" value="Cystatin/monellin"/>
    <property type="match status" value="1"/>
</dbReference>
<comment type="caution">
    <text evidence="4">The sequence shown here is derived from an EMBL/GenBank/DDBJ whole genome shotgun (WGS) entry which is preliminary data.</text>
</comment>
<dbReference type="EMBL" id="JYDR01000033">
    <property type="protein sequence ID" value="KRY73571.1"/>
    <property type="molecule type" value="Genomic_DNA"/>
</dbReference>
<evidence type="ECO:0008006" key="9">
    <source>
        <dbReference type="Google" id="ProtNLM"/>
    </source>
</evidence>
<evidence type="ECO:0000256" key="1">
    <source>
        <dbReference type="SAM" id="SignalP"/>
    </source>
</evidence>
<evidence type="ECO:0000313" key="3">
    <source>
        <dbReference type="EMBL" id="KRY73571.1"/>
    </source>
</evidence>
<protein>
    <recommendedName>
        <fullName evidence="9">Cystatin domain-containing protein</fullName>
    </recommendedName>
</protein>
<dbReference type="Proteomes" id="UP000054815">
    <property type="component" value="Unassembled WGS sequence"/>
</dbReference>
<dbReference type="OrthoDB" id="5927243at2759"/>
<keyword evidence="8" id="KW-1185">Reference proteome</keyword>
<evidence type="ECO:0000313" key="7">
    <source>
        <dbReference type="Proteomes" id="UP000054815"/>
    </source>
</evidence>
<evidence type="ECO:0000313" key="8">
    <source>
        <dbReference type="Proteomes" id="UP000054995"/>
    </source>
</evidence>
<proteinExistence type="predicted"/>
<sequence length="140" mass="15663">MQLSILLSAAISFALYSVLIGSGKRIPRYPETEAIINQTLFLLNKMNSTEIPAKVLFHLVDVKKDMHHNNTITVEFLVKNSNCTQLEWMEKDPKDCPPSDSRNISAYFFVTSTGNTSSTGEITVSGNFRPANDDDFLETD</sequence>
<dbReference type="InterPro" id="IPR046350">
    <property type="entry name" value="Cystatin_sf"/>
</dbReference>
<dbReference type="EMBL" id="JYDV01000046">
    <property type="protein sequence ID" value="KRZ38386.1"/>
    <property type="molecule type" value="Genomic_DNA"/>
</dbReference>
<evidence type="ECO:0000313" key="5">
    <source>
        <dbReference type="EMBL" id="KRZ38386.1"/>
    </source>
</evidence>
<evidence type="ECO:0000313" key="6">
    <source>
        <dbReference type="Proteomes" id="UP000054632"/>
    </source>
</evidence>
<dbReference type="EMBL" id="JYDU01000039">
    <property type="protein sequence ID" value="KRX96782.1"/>
    <property type="molecule type" value="Genomic_DNA"/>
</dbReference>
<dbReference type="Proteomes" id="UP000054632">
    <property type="component" value="Unassembled WGS sequence"/>
</dbReference>
<evidence type="ECO:0000313" key="4">
    <source>
        <dbReference type="EMBL" id="KRY90184.1"/>
    </source>
</evidence>
<dbReference type="Proteomes" id="UP000054995">
    <property type="component" value="Unassembled WGS sequence"/>
</dbReference>
<feature type="chain" id="PRO_5010442901" description="Cystatin domain-containing protein" evidence="1">
    <location>
        <begin position="22"/>
        <end position="140"/>
    </location>
</feature>
<keyword evidence="1" id="KW-0732">Signal</keyword>
<evidence type="ECO:0000313" key="2">
    <source>
        <dbReference type="EMBL" id="KRX96782.1"/>
    </source>
</evidence>
<dbReference type="STRING" id="6337.A0A0V1FVZ1"/>